<keyword evidence="2" id="KW-0547">Nucleotide-binding</keyword>
<dbReference type="InterPro" id="IPR003959">
    <property type="entry name" value="ATPase_AAA_core"/>
</dbReference>
<feature type="region of interest" description="Disordered" evidence="4">
    <location>
        <begin position="128"/>
        <end position="158"/>
    </location>
</feature>
<dbReference type="InterPro" id="IPR041627">
    <property type="entry name" value="AAA_lid_6"/>
</dbReference>
<dbReference type="InterPro" id="IPR050773">
    <property type="entry name" value="CbxX/CfxQ_RuBisCO_ESX"/>
</dbReference>
<evidence type="ECO:0000256" key="4">
    <source>
        <dbReference type="SAM" id="MobiDB-lite"/>
    </source>
</evidence>
<organism evidence="6">
    <name type="scientific">Planktothricoides raciborskii GIHE-MW2</name>
    <dbReference type="NCBI Taxonomy" id="2792601"/>
    <lineage>
        <taxon>Bacteria</taxon>
        <taxon>Bacillati</taxon>
        <taxon>Cyanobacteriota</taxon>
        <taxon>Cyanophyceae</taxon>
        <taxon>Oscillatoriophycideae</taxon>
        <taxon>Oscillatoriales</taxon>
        <taxon>Oscillatoriaceae</taxon>
        <taxon>Planktothricoides</taxon>
    </lineage>
</organism>
<dbReference type="InterPro" id="IPR003593">
    <property type="entry name" value="AAA+_ATPase"/>
</dbReference>
<evidence type="ECO:0000256" key="2">
    <source>
        <dbReference type="ARBA" id="ARBA00022741"/>
    </source>
</evidence>
<evidence type="ECO:0000256" key="3">
    <source>
        <dbReference type="ARBA" id="ARBA00022840"/>
    </source>
</evidence>
<feature type="compositionally biased region" description="Polar residues" evidence="4">
    <location>
        <begin position="78"/>
        <end position="98"/>
    </location>
</feature>
<dbReference type="PRINTS" id="PR00819">
    <property type="entry name" value="CBXCFQXSUPER"/>
</dbReference>
<evidence type="ECO:0000256" key="1">
    <source>
        <dbReference type="ARBA" id="ARBA00010378"/>
    </source>
</evidence>
<dbReference type="FunFam" id="3.40.50.300:FF:000216">
    <property type="entry name" value="Type VII secretion ATPase EccA"/>
    <property type="match status" value="2"/>
</dbReference>
<dbReference type="PANTHER" id="PTHR43392:SF2">
    <property type="entry name" value="AAA-TYPE ATPASE FAMILY PROTEIN _ ANKYRIN REPEAT FAMILY PROTEIN"/>
    <property type="match status" value="1"/>
</dbReference>
<dbReference type="InterPro" id="IPR000641">
    <property type="entry name" value="CbxX/CfxQ"/>
</dbReference>
<proteinExistence type="inferred from homology"/>
<name>A0AAU8JI80_9CYAN</name>
<dbReference type="SMART" id="SM00382">
    <property type="entry name" value="AAA"/>
    <property type="match status" value="2"/>
</dbReference>
<dbReference type="SUPFAM" id="SSF52540">
    <property type="entry name" value="P-loop containing nucleoside triphosphate hydrolases"/>
    <property type="match status" value="2"/>
</dbReference>
<accession>A0AAU8JI80</accession>
<evidence type="ECO:0000313" key="6">
    <source>
        <dbReference type="EMBL" id="XCM38925.1"/>
    </source>
</evidence>
<dbReference type="Gene3D" id="1.10.8.60">
    <property type="match status" value="2"/>
</dbReference>
<feature type="domain" description="AAA+ ATPase" evidence="5">
    <location>
        <begin position="379"/>
        <end position="513"/>
    </location>
</feature>
<dbReference type="AlphaFoldDB" id="A0AAU8JI80"/>
<dbReference type="GO" id="GO:0005524">
    <property type="term" value="F:ATP binding"/>
    <property type="evidence" value="ECO:0007669"/>
    <property type="project" value="UniProtKB-KW"/>
</dbReference>
<dbReference type="Pfam" id="PF00004">
    <property type="entry name" value="AAA"/>
    <property type="match status" value="2"/>
</dbReference>
<gene>
    <name evidence="6" type="ORF">ABWT76_001804</name>
</gene>
<dbReference type="PANTHER" id="PTHR43392">
    <property type="entry name" value="AAA-TYPE ATPASE FAMILY PROTEIN / ANKYRIN REPEAT FAMILY PROTEIN"/>
    <property type="match status" value="1"/>
</dbReference>
<comment type="similarity">
    <text evidence="1">Belongs to the CbxX/CfxQ family.</text>
</comment>
<sequence>MTVARVTSGLNLKAGDRFLVLYGTNTSDTFCNAQLLLQDIEQVIHQYLKSQNYQRILFYSGVKKLYFLDAESRDRTRIPSSPNQKSTPTENPEKTMQVTPGPLGKKRRLLGKKNEGRGVAFGQTISDSKPIIDAPNATPPSPGNTVTHNSPLFKGSTGGASRLQDTQIISYLESVIQDTKQPSAIIFSNAEDLAHFDNRRELFGRFVEWSRLPPNNRNICILIFHHETRSKLQYFCQQIGLTFLANYAENRNQTGSQVFNIVRLAAPNATEIRALQDYFRLKYRKAVNWGDRAQLPIWIAAENRPLNYWYDRFSDCEEISLETAKKHHWLSADVSDRPALERLEAMVGLPGVKSAIQRRMRSLQIQQQRRQQGQISEPLRLHLIFKGNPGTGKTTVARLIGEIYRDLGLLQRGHVIEIGGRDLVAGYVGQTNIQTNEIIDRAMDGVLFIDEAYALSQGGNNDFGQEAIDTLVKRMEDDRDRLAVIVAGYPQEMDEFLNSNPGLRRRLATEIIFEDYTPQELLEIFRQRVNRVQVSLASELENALNNLFTQLYLDRDRSFGNAGLVENLFHQIDERRSVRVISQNLDPLTEPFKPIDLPENYQQIASQGQKNQDSIEELLQELDRLTGLYSVKAVIREIVETELANQRLREAGLTVDDEPETRHLLFTGNPGTGKTTVARLLGRIFKALGILRKGQFVEVTRADLVAGYVGQTAQKTTEAIAKALDGVLFIDEAYALSRCDSGNDFGREAIDTLVPMMENQRDRLVVILAGYSREMAQFLKANSGLESRLADQIKFPDYNGEELHQIFLGFCENAQRICPPEVSQALQKIFMEMYQNRGHNFGNGRDVRNFYEKMVKRQKSRMLREHLTGEAMMTFGLEDIPVGRVR</sequence>
<dbReference type="CDD" id="cd00009">
    <property type="entry name" value="AAA"/>
    <property type="match status" value="2"/>
</dbReference>
<dbReference type="EMBL" id="CP159837">
    <property type="protein sequence ID" value="XCM38925.1"/>
    <property type="molecule type" value="Genomic_DNA"/>
</dbReference>
<dbReference type="Gene3D" id="3.40.50.300">
    <property type="entry name" value="P-loop containing nucleotide triphosphate hydrolases"/>
    <property type="match status" value="2"/>
</dbReference>
<feature type="domain" description="AAA+ ATPase" evidence="5">
    <location>
        <begin position="660"/>
        <end position="799"/>
    </location>
</feature>
<dbReference type="Pfam" id="PF17866">
    <property type="entry name" value="AAA_lid_6"/>
    <property type="match status" value="2"/>
</dbReference>
<dbReference type="GO" id="GO:0016887">
    <property type="term" value="F:ATP hydrolysis activity"/>
    <property type="evidence" value="ECO:0007669"/>
    <property type="project" value="InterPro"/>
</dbReference>
<protein>
    <submittedName>
        <fullName evidence="6">AAA family ATPase</fullName>
    </submittedName>
</protein>
<evidence type="ECO:0000259" key="5">
    <source>
        <dbReference type="SMART" id="SM00382"/>
    </source>
</evidence>
<feature type="region of interest" description="Disordered" evidence="4">
    <location>
        <begin position="73"/>
        <end position="108"/>
    </location>
</feature>
<keyword evidence="3" id="KW-0067">ATP-binding</keyword>
<dbReference type="InterPro" id="IPR027417">
    <property type="entry name" value="P-loop_NTPase"/>
</dbReference>
<dbReference type="RefSeq" id="WP_354635981.1">
    <property type="nucleotide sequence ID" value="NZ_CP159837.1"/>
</dbReference>
<reference evidence="6" key="1">
    <citation type="submission" date="2024-07" db="EMBL/GenBank/DDBJ databases">
        <authorList>
            <person name="Kim Y.J."/>
            <person name="Jeong J.Y."/>
        </authorList>
    </citation>
    <scope>NUCLEOTIDE SEQUENCE</scope>
    <source>
        <strain evidence="6">GIHE-MW2</strain>
    </source>
</reference>